<evidence type="ECO:0000256" key="2">
    <source>
        <dbReference type="ARBA" id="ARBA00022723"/>
    </source>
</evidence>
<keyword evidence="4" id="KW-0560">Oxidoreductase</keyword>
<dbReference type="GO" id="GO:0005506">
    <property type="term" value="F:iron ion binding"/>
    <property type="evidence" value="ECO:0007669"/>
    <property type="project" value="InterPro"/>
</dbReference>
<evidence type="ECO:0000256" key="3">
    <source>
        <dbReference type="ARBA" id="ARBA00022964"/>
    </source>
</evidence>
<name>A0A1Y2DX96_9PEZI</name>
<comment type="caution">
    <text evidence="8">The sequence shown here is derived from an EMBL/GenBank/DDBJ whole genome shotgun (WGS) entry which is preliminary data.</text>
</comment>
<evidence type="ECO:0000313" key="9">
    <source>
        <dbReference type="Proteomes" id="UP000193689"/>
    </source>
</evidence>
<dbReference type="GO" id="GO:0031418">
    <property type="term" value="F:L-ascorbic acid binding"/>
    <property type="evidence" value="ECO:0007669"/>
    <property type="project" value="InterPro"/>
</dbReference>
<dbReference type="PANTHER" id="PTHR10869">
    <property type="entry name" value="PROLYL 4-HYDROXYLASE ALPHA SUBUNIT"/>
    <property type="match status" value="1"/>
</dbReference>
<dbReference type="GO" id="GO:0005783">
    <property type="term" value="C:endoplasmic reticulum"/>
    <property type="evidence" value="ECO:0007669"/>
    <property type="project" value="TreeGrafter"/>
</dbReference>
<organism evidence="8 9">
    <name type="scientific">Pseudomassariella vexata</name>
    <dbReference type="NCBI Taxonomy" id="1141098"/>
    <lineage>
        <taxon>Eukaryota</taxon>
        <taxon>Fungi</taxon>
        <taxon>Dikarya</taxon>
        <taxon>Ascomycota</taxon>
        <taxon>Pezizomycotina</taxon>
        <taxon>Sordariomycetes</taxon>
        <taxon>Xylariomycetidae</taxon>
        <taxon>Amphisphaeriales</taxon>
        <taxon>Pseudomassariaceae</taxon>
        <taxon>Pseudomassariella</taxon>
    </lineage>
</organism>
<keyword evidence="5" id="KW-0408">Iron</keyword>
<evidence type="ECO:0000256" key="4">
    <source>
        <dbReference type="ARBA" id="ARBA00023002"/>
    </source>
</evidence>
<feature type="domain" description="Prolyl 4-hydroxylase alpha subunit" evidence="7">
    <location>
        <begin position="60"/>
        <end position="270"/>
    </location>
</feature>
<evidence type="ECO:0000259" key="7">
    <source>
        <dbReference type="SMART" id="SM00702"/>
    </source>
</evidence>
<dbReference type="AlphaFoldDB" id="A0A1Y2DX96"/>
<keyword evidence="2" id="KW-0479">Metal-binding</keyword>
<evidence type="ECO:0000313" key="8">
    <source>
        <dbReference type="EMBL" id="ORY63920.1"/>
    </source>
</evidence>
<dbReference type="RefSeq" id="XP_040715334.1">
    <property type="nucleotide sequence ID" value="XM_040855984.1"/>
</dbReference>
<dbReference type="GeneID" id="63772196"/>
<accession>A0A1Y2DX96</accession>
<dbReference type="InParanoid" id="A0A1Y2DX96"/>
<evidence type="ECO:0000256" key="1">
    <source>
        <dbReference type="ARBA" id="ARBA00001961"/>
    </source>
</evidence>
<dbReference type="EMBL" id="MCFJ01000007">
    <property type="protein sequence ID" value="ORY63920.1"/>
    <property type="molecule type" value="Genomic_DNA"/>
</dbReference>
<dbReference type="Proteomes" id="UP000193689">
    <property type="component" value="Unassembled WGS sequence"/>
</dbReference>
<dbReference type="OrthoDB" id="420380at2759"/>
<sequence length="274" mass="30395">MAALALSVPYLYHLATSPNQSLSDILLSIFHNSPFAASTDPLPFTCTPHNYTTEIISLSPLLVYIHSFLAPHEITSLLAAGEPEFQPSEVVKNGRKQGTGDRTSSSAGLPRDNPAVQCVLDRAQSFMGTMLSARDEIGPPQLVRYTAGQRYNVHHDWYERPQPARRENMHRGRSWNRVASFFAILEDGCTEGETYFPYVKTVAPQKGMNGRGKGAVWREHEDGGLAFRPVKGNSLFWVNLHANGTGDTMTMHAGLPLGEGLKTAMNIWPRHYYP</sequence>
<feature type="region of interest" description="Disordered" evidence="6">
    <location>
        <begin position="88"/>
        <end position="113"/>
    </location>
</feature>
<comment type="cofactor">
    <cofactor evidence="1">
        <name>L-ascorbate</name>
        <dbReference type="ChEBI" id="CHEBI:38290"/>
    </cofactor>
</comment>
<keyword evidence="9" id="KW-1185">Reference proteome</keyword>
<dbReference type="PANTHER" id="PTHR10869:SF242">
    <property type="entry name" value="PROLYL 4-HYDROXYLASE ALPHA SUBUNIT DOMAIN-CONTAINING PROTEIN"/>
    <property type="match status" value="1"/>
</dbReference>
<dbReference type="GO" id="GO:0004656">
    <property type="term" value="F:procollagen-proline 4-dioxygenase activity"/>
    <property type="evidence" value="ECO:0007669"/>
    <property type="project" value="TreeGrafter"/>
</dbReference>
<keyword evidence="3" id="KW-0223">Dioxygenase</keyword>
<dbReference type="InterPro" id="IPR006620">
    <property type="entry name" value="Pro_4_hyd_alph"/>
</dbReference>
<reference evidence="8 9" key="1">
    <citation type="submission" date="2016-07" db="EMBL/GenBank/DDBJ databases">
        <title>Pervasive Adenine N6-methylation of Active Genes in Fungi.</title>
        <authorList>
            <consortium name="DOE Joint Genome Institute"/>
            <person name="Mondo S.J."/>
            <person name="Dannebaum R.O."/>
            <person name="Kuo R.C."/>
            <person name="Labutti K."/>
            <person name="Haridas S."/>
            <person name="Kuo A."/>
            <person name="Salamov A."/>
            <person name="Ahrendt S.R."/>
            <person name="Lipzen A."/>
            <person name="Sullivan W."/>
            <person name="Andreopoulos W.B."/>
            <person name="Clum A."/>
            <person name="Lindquist E."/>
            <person name="Daum C."/>
            <person name="Ramamoorthy G.K."/>
            <person name="Gryganskyi A."/>
            <person name="Culley D."/>
            <person name="Magnuson J.K."/>
            <person name="James T.Y."/>
            <person name="O'Malley M.A."/>
            <person name="Stajich J.E."/>
            <person name="Spatafora J.W."/>
            <person name="Visel A."/>
            <person name="Grigoriev I.V."/>
        </authorList>
    </citation>
    <scope>NUCLEOTIDE SEQUENCE [LARGE SCALE GENOMIC DNA]</scope>
    <source>
        <strain evidence="8 9">CBS 129021</strain>
    </source>
</reference>
<gene>
    <name evidence="8" type="ORF">BCR38DRAFT_342951</name>
</gene>
<protein>
    <recommendedName>
        <fullName evidence="7">Prolyl 4-hydroxylase alpha subunit domain-containing protein</fullName>
    </recommendedName>
</protein>
<evidence type="ECO:0000256" key="5">
    <source>
        <dbReference type="ARBA" id="ARBA00023004"/>
    </source>
</evidence>
<dbReference type="SMART" id="SM00702">
    <property type="entry name" value="P4Hc"/>
    <property type="match status" value="1"/>
</dbReference>
<proteinExistence type="predicted"/>
<dbReference type="Gene3D" id="2.60.120.620">
    <property type="entry name" value="q2cbj1_9rhob like domain"/>
    <property type="match status" value="1"/>
</dbReference>
<dbReference type="STRING" id="1141098.A0A1Y2DX96"/>
<dbReference type="InterPro" id="IPR045054">
    <property type="entry name" value="P4HA-like"/>
</dbReference>
<evidence type="ECO:0000256" key="6">
    <source>
        <dbReference type="SAM" id="MobiDB-lite"/>
    </source>
</evidence>